<name>A0A486XQ85_9GAMM</name>
<evidence type="ECO:0000313" key="2">
    <source>
        <dbReference type="EMBL" id="VHO04454.1"/>
    </source>
</evidence>
<evidence type="ECO:0000259" key="1">
    <source>
        <dbReference type="SMART" id="SM00245"/>
    </source>
</evidence>
<dbReference type="Pfam" id="PF03572">
    <property type="entry name" value="Peptidase_S41"/>
    <property type="match status" value="1"/>
</dbReference>
<dbReference type="PANTHER" id="PTHR11261:SF3">
    <property type="entry name" value="RETINOL-BINDING PROTEIN 3"/>
    <property type="match status" value="1"/>
</dbReference>
<keyword evidence="2" id="KW-0675">Receptor</keyword>
<reference evidence="2" key="1">
    <citation type="submission" date="2019-04" db="EMBL/GenBank/DDBJ databases">
        <authorList>
            <person name="Brambilla D."/>
        </authorList>
    </citation>
    <scope>NUCLEOTIDE SEQUENCE</scope>
    <source>
        <strain evidence="2">BAL1</strain>
    </source>
</reference>
<dbReference type="Gene3D" id="3.30.750.44">
    <property type="match status" value="1"/>
</dbReference>
<dbReference type="GO" id="GO:0006508">
    <property type="term" value="P:proteolysis"/>
    <property type="evidence" value="ECO:0007669"/>
    <property type="project" value="InterPro"/>
</dbReference>
<dbReference type="EMBL" id="CAAJGR010000104">
    <property type="protein sequence ID" value="VHO04454.1"/>
    <property type="molecule type" value="Genomic_DNA"/>
</dbReference>
<dbReference type="GO" id="GO:0008236">
    <property type="term" value="F:serine-type peptidase activity"/>
    <property type="evidence" value="ECO:0007669"/>
    <property type="project" value="InterPro"/>
</dbReference>
<organism evidence="2">
    <name type="scientific">Rheinheimera sp. BAL341</name>
    <dbReference type="NCBI Taxonomy" id="1708203"/>
    <lineage>
        <taxon>Bacteria</taxon>
        <taxon>Pseudomonadati</taxon>
        <taxon>Pseudomonadota</taxon>
        <taxon>Gammaproteobacteria</taxon>
        <taxon>Chromatiales</taxon>
        <taxon>Chromatiaceae</taxon>
        <taxon>Rheinheimera</taxon>
    </lineage>
</organism>
<dbReference type="SMART" id="SM00245">
    <property type="entry name" value="TSPc"/>
    <property type="match status" value="1"/>
</dbReference>
<dbReference type="Gene3D" id="3.90.226.10">
    <property type="entry name" value="2-enoyl-CoA Hydratase, Chain A, domain 1"/>
    <property type="match status" value="1"/>
</dbReference>
<accession>A0A486XQ85</accession>
<protein>
    <submittedName>
        <fullName evidence="2">Interphotoreceptor retinoid-binding protein</fullName>
    </submittedName>
</protein>
<dbReference type="SUPFAM" id="SSF52096">
    <property type="entry name" value="ClpP/crotonase"/>
    <property type="match status" value="1"/>
</dbReference>
<dbReference type="PANTHER" id="PTHR11261">
    <property type="entry name" value="INTERPHOTORECEPTOR RETINOID-BINDING PROTEIN"/>
    <property type="match status" value="1"/>
</dbReference>
<dbReference type="AlphaFoldDB" id="A0A486XQ85"/>
<dbReference type="CDD" id="cd07563">
    <property type="entry name" value="Peptidase_S41_IRBP"/>
    <property type="match status" value="1"/>
</dbReference>
<dbReference type="InterPro" id="IPR029045">
    <property type="entry name" value="ClpP/crotonase-like_dom_sf"/>
</dbReference>
<gene>
    <name evidence="2" type="ORF">BAL341_1872</name>
</gene>
<feature type="domain" description="Tail specific protease" evidence="1">
    <location>
        <begin position="102"/>
        <end position="295"/>
    </location>
</feature>
<proteinExistence type="predicted"/>
<dbReference type="InterPro" id="IPR005151">
    <property type="entry name" value="Tail-specific_protease"/>
</dbReference>
<sequence>MLKFLAGVLFIPCVTFADTAVSPDRLEIISNLKQEIAKQYVLEDKTPAILDSLKILSSSEELKLVSGDKEFSEVIDNNLKKFDKHFSFSWKASEKTGTNQSSESYWEKLDRKNSGFSKVEILAGNVGYIDFWGFDKVNSNSIERVANVMAMVSDASAVIFDLRNNGGGHPEMSQLISSYLFKNRTHLNSIYWRYSGEVDEFWTFRKVKGKKLVDVPIYILTSNKTFSAAEDFAYSLQSLKRAVVVGELTGGGAHPMRFLDFGNGFVAGIPYGKAINPVTKTNWEWVGVKPDLISSKEDAFNLAYFTVLENLLKAELSFAAKNEIKNKLDELAMALRD</sequence>